<reference evidence="1" key="1">
    <citation type="journal article" date="2020" name="BMC Genomics">
        <title>Correction to: Identification and distribution of gene clusters required for synthesis of sphingolipid metabolism inhibitors in diverse species of the filamentous fungus Fusarium.</title>
        <authorList>
            <person name="Kim H.S."/>
            <person name="Lohmar J.M."/>
            <person name="Busman M."/>
            <person name="Brown D.W."/>
            <person name="Naumann T.A."/>
            <person name="Divon H.H."/>
            <person name="Lysoe E."/>
            <person name="Uhlig S."/>
            <person name="Proctor R.H."/>
        </authorList>
    </citation>
    <scope>NUCLEOTIDE SEQUENCE</scope>
    <source>
        <strain evidence="1">NRRL 45417</strain>
    </source>
</reference>
<gene>
    <name evidence="1" type="ORF">FGADI_3559</name>
</gene>
<protein>
    <submittedName>
        <fullName evidence="1">Uncharacterized protein</fullName>
    </submittedName>
</protein>
<name>A0A8H4WZZ6_9HYPO</name>
<comment type="caution">
    <text evidence="1">The sequence shown here is derived from an EMBL/GenBank/DDBJ whole genome shotgun (WGS) entry which is preliminary data.</text>
</comment>
<reference evidence="1" key="2">
    <citation type="submission" date="2020-05" db="EMBL/GenBank/DDBJ databases">
        <authorList>
            <person name="Kim H.-S."/>
            <person name="Proctor R.H."/>
            <person name="Brown D.W."/>
        </authorList>
    </citation>
    <scope>NUCLEOTIDE SEQUENCE</scope>
    <source>
        <strain evidence="1">NRRL 45417</strain>
    </source>
</reference>
<dbReference type="AlphaFoldDB" id="A0A8H4WZZ6"/>
<organism evidence="1 2">
    <name type="scientific">Fusarium gaditjirri</name>
    <dbReference type="NCBI Taxonomy" id="282569"/>
    <lineage>
        <taxon>Eukaryota</taxon>
        <taxon>Fungi</taxon>
        <taxon>Dikarya</taxon>
        <taxon>Ascomycota</taxon>
        <taxon>Pezizomycotina</taxon>
        <taxon>Sordariomycetes</taxon>
        <taxon>Hypocreomycetidae</taxon>
        <taxon>Hypocreales</taxon>
        <taxon>Nectriaceae</taxon>
        <taxon>Fusarium</taxon>
        <taxon>Fusarium nisikadoi species complex</taxon>
    </lineage>
</organism>
<proteinExistence type="predicted"/>
<dbReference type="OrthoDB" id="5090029at2759"/>
<accession>A0A8H4WZZ6</accession>
<sequence length="365" mass="41375">MCYVLPPMCSPVDHGIHPQAAYVAVENLMCVSKDFKQVVEMVHSIKAVSVETGKTKFTMDPIRDSLVVFWMGLPNPNPDNSWINSMKAANHNVDDNALPIRRLITHSEYPMLARSQDTTGFISRTNRAQTAANTLRWLDVPFETDLPMFSRFPFLEEAVVSVSKMNRLWHISGFQMEGPDVVGPRENGETWGLNRVIPHNGAASRYFQAKGIEADTGIPWEFPPSVFTNSHGCLISQPEDIDPHVNQNAIFMHPLDRPFIGLHGYSRGTRSLGGKWAGFRYYIKTHKVQFSPLAWHEVEPIIHRLGYNHEAVGRQLPGGTDPQFISRVWMIPEGEEPTNEPHHCWIDVKESEEYDEPYVTEIATT</sequence>
<dbReference type="Proteomes" id="UP000604273">
    <property type="component" value="Unassembled WGS sequence"/>
</dbReference>
<evidence type="ECO:0000313" key="1">
    <source>
        <dbReference type="EMBL" id="KAF4956777.1"/>
    </source>
</evidence>
<keyword evidence="2" id="KW-1185">Reference proteome</keyword>
<evidence type="ECO:0000313" key="2">
    <source>
        <dbReference type="Proteomes" id="UP000604273"/>
    </source>
</evidence>
<dbReference type="EMBL" id="JABFAI010000079">
    <property type="protein sequence ID" value="KAF4956777.1"/>
    <property type="molecule type" value="Genomic_DNA"/>
</dbReference>